<proteinExistence type="predicted"/>
<dbReference type="Gene3D" id="3.40.50.300">
    <property type="entry name" value="P-loop containing nucleotide triphosphate hydrolases"/>
    <property type="match status" value="1"/>
</dbReference>
<dbReference type="SUPFAM" id="SSF52540">
    <property type="entry name" value="P-loop containing nucleoside triphosphate hydrolases"/>
    <property type="match status" value="1"/>
</dbReference>
<dbReference type="InterPro" id="IPR027417">
    <property type="entry name" value="P-loop_NTPase"/>
</dbReference>
<keyword evidence="2" id="KW-1185">Reference proteome</keyword>
<sequence>MKDNIITLKKTLPRLLIGLDGLSGSGKTTLVETLTDELSQQNHSVTVVHLDDLITERSKRYHTGFPQWHEHYNLQWDVARIAETLFQSWHRGDLELHLDHYDSTTGTVSIKPIHVPPEGILLVEGVFLQRPEWRDFFDYLLYLDCPRDIRFQRVSARGNQDPHDPARLETYKLRYWAAEDHYLATVQPHLHADHVLKSN</sequence>
<comment type="caution">
    <text evidence="1">The sequence shown here is derived from an EMBL/GenBank/DDBJ whole genome shotgun (WGS) entry which is preliminary data.</text>
</comment>
<gene>
    <name evidence="1" type="ORF">JJB07_00825</name>
</gene>
<name>A0ABS1J4G9_9BACL</name>
<dbReference type="NCBIfam" id="NF005807">
    <property type="entry name" value="PRK07667.1"/>
    <property type="match status" value="1"/>
</dbReference>
<dbReference type="PANTHER" id="PTHR10285">
    <property type="entry name" value="URIDINE KINASE"/>
    <property type="match status" value="1"/>
</dbReference>
<dbReference type="EMBL" id="JAEQNB010000001">
    <property type="protein sequence ID" value="MBL0385173.1"/>
    <property type="molecule type" value="Genomic_DNA"/>
</dbReference>
<evidence type="ECO:0000313" key="1">
    <source>
        <dbReference type="EMBL" id="MBL0385173.1"/>
    </source>
</evidence>
<reference evidence="1 2" key="1">
    <citation type="submission" date="2021-01" db="EMBL/GenBank/DDBJ databases">
        <title>Tumebacillus sp. strain ITR2 16S ribosomal RNA gene Genome sequencing and assembly.</title>
        <authorList>
            <person name="Kang M."/>
        </authorList>
    </citation>
    <scope>NUCLEOTIDE SEQUENCE [LARGE SCALE GENOMIC DNA]</scope>
    <source>
        <strain evidence="1 2">ITR2</strain>
    </source>
</reference>
<organism evidence="1 2">
    <name type="scientific">Tumebacillus amylolyticus</name>
    <dbReference type="NCBI Taxonomy" id="2801339"/>
    <lineage>
        <taxon>Bacteria</taxon>
        <taxon>Bacillati</taxon>
        <taxon>Bacillota</taxon>
        <taxon>Bacilli</taxon>
        <taxon>Bacillales</taxon>
        <taxon>Alicyclobacillaceae</taxon>
        <taxon>Tumebacillus</taxon>
    </lineage>
</organism>
<evidence type="ECO:0000313" key="2">
    <source>
        <dbReference type="Proteomes" id="UP000602284"/>
    </source>
</evidence>
<dbReference type="RefSeq" id="WP_201630332.1">
    <property type="nucleotide sequence ID" value="NZ_JAEQNB010000001.1"/>
</dbReference>
<dbReference type="Proteomes" id="UP000602284">
    <property type="component" value="Unassembled WGS sequence"/>
</dbReference>
<accession>A0ABS1J4G9</accession>
<dbReference type="Pfam" id="PF13238">
    <property type="entry name" value="AAA_18"/>
    <property type="match status" value="1"/>
</dbReference>
<protein>
    <submittedName>
        <fullName evidence="1">AAA family ATPase</fullName>
    </submittedName>
</protein>